<keyword evidence="3" id="KW-0418">Kinase</keyword>
<evidence type="ECO:0000256" key="4">
    <source>
        <dbReference type="ARBA" id="ARBA00022840"/>
    </source>
</evidence>
<dbReference type="GO" id="GO:0030975">
    <property type="term" value="F:thiamine binding"/>
    <property type="evidence" value="ECO:0007669"/>
    <property type="project" value="InterPro"/>
</dbReference>
<dbReference type="RefSeq" id="WP_202686652.1">
    <property type="nucleotide sequence ID" value="NZ_JAESVN010000001.1"/>
</dbReference>
<dbReference type="AlphaFoldDB" id="A0A8K0V974"/>
<keyword evidence="1 7" id="KW-0808">Transferase</keyword>
<dbReference type="InterPro" id="IPR006282">
    <property type="entry name" value="Thi_PPkinase"/>
</dbReference>
<dbReference type="SUPFAM" id="SSF63999">
    <property type="entry name" value="Thiamin pyrophosphokinase, catalytic domain"/>
    <property type="match status" value="1"/>
</dbReference>
<dbReference type="GO" id="GO:0004788">
    <property type="term" value="F:thiamine diphosphokinase activity"/>
    <property type="evidence" value="ECO:0007669"/>
    <property type="project" value="UniProtKB-UniRule"/>
</dbReference>
<organism evidence="7 8">
    <name type="scientific">Szabonella alba</name>
    <dbReference type="NCBI Taxonomy" id="2804194"/>
    <lineage>
        <taxon>Bacteria</taxon>
        <taxon>Pseudomonadati</taxon>
        <taxon>Pseudomonadota</taxon>
        <taxon>Alphaproteobacteria</taxon>
        <taxon>Rhodobacterales</taxon>
        <taxon>Paracoccaceae</taxon>
        <taxon>Szabonella</taxon>
    </lineage>
</organism>
<feature type="domain" description="Thiamin pyrophosphokinase thiamin-binding" evidence="6">
    <location>
        <begin position="141"/>
        <end position="204"/>
    </location>
</feature>
<evidence type="ECO:0000256" key="3">
    <source>
        <dbReference type="ARBA" id="ARBA00022777"/>
    </source>
</evidence>
<evidence type="ECO:0000259" key="6">
    <source>
        <dbReference type="SMART" id="SM00983"/>
    </source>
</evidence>
<dbReference type="Proteomes" id="UP000648908">
    <property type="component" value="Unassembled WGS sequence"/>
</dbReference>
<dbReference type="NCBIfam" id="TIGR01378">
    <property type="entry name" value="thi_PPkinase"/>
    <property type="match status" value="1"/>
</dbReference>
<dbReference type="PANTHER" id="PTHR41299">
    <property type="entry name" value="THIAMINE PYROPHOSPHOKINASE"/>
    <property type="match status" value="1"/>
</dbReference>
<dbReference type="SMART" id="SM00983">
    <property type="entry name" value="TPK_B1_binding"/>
    <property type="match status" value="1"/>
</dbReference>
<keyword evidence="8" id="KW-1185">Reference proteome</keyword>
<dbReference type="GO" id="GO:0005524">
    <property type="term" value="F:ATP binding"/>
    <property type="evidence" value="ECO:0007669"/>
    <property type="project" value="UniProtKB-KW"/>
</dbReference>
<dbReference type="EC" id="2.7.6.2" evidence="5"/>
<evidence type="ECO:0000313" key="7">
    <source>
        <dbReference type="EMBL" id="MBL4915988.1"/>
    </source>
</evidence>
<evidence type="ECO:0000256" key="2">
    <source>
        <dbReference type="ARBA" id="ARBA00022741"/>
    </source>
</evidence>
<comment type="caution">
    <text evidence="7">The sequence shown here is derived from an EMBL/GenBank/DDBJ whole genome shotgun (WGS) entry which is preliminary data.</text>
</comment>
<dbReference type="InterPro" id="IPR007373">
    <property type="entry name" value="Thiamin_PyroPKinase_B1-bd"/>
</dbReference>
<dbReference type="Gene3D" id="3.40.50.10240">
    <property type="entry name" value="Thiamin pyrophosphokinase, catalytic domain"/>
    <property type="match status" value="1"/>
</dbReference>
<dbReference type="CDD" id="cd07995">
    <property type="entry name" value="TPK"/>
    <property type="match status" value="1"/>
</dbReference>
<dbReference type="PANTHER" id="PTHR41299:SF1">
    <property type="entry name" value="THIAMINE PYROPHOSPHOKINASE"/>
    <property type="match status" value="1"/>
</dbReference>
<dbReference type="Pfam" id="PF04263">
    <property type="entry name" value="TPK_catalytic"/>
    <property type="match status" value="1"/>
</dbReference>
<dbReference type="InterPro" id="IPR036759">
    <property type="entry name" value="TPK_catalytic_sf"/>
</dbReference>
<evidence type="ECO:0000256" key="1">
    <source>
        <dbReference type="ARBA" id="ARBA00022679"/>
    </source>
</evidence>
<dbReference type="GO" id="GO:0016301">
    <property type="term" value="F:kinase activity"/>
    <property type="evidence" value="ECO:0007669"/>
    <property type="project" value="UniProtKB-KW"/>
</dbReference>
<dbReference type="Pfam" id="PF04265">
    <property type="entry name" value="TPK_B1_binding"/>
    <property type="match status" value="1"/>
</dbReference>
<proteinExistence type="predicted"/>
<dbReference type="GO" id="GO:0009229">
    <property type="term" value="P:thiamine diphosphate biosynthetic process"/>
    <property type="evidence" value="ECO:0007669"/>
    <property type="project" value="InterPro"/>
</dbReference>
<dbReference type="InterPro" id="IPR053149">
    <property type="entry name" value="TPK"/>
</dbReference>
<sequence length="223" mass="23374">MILPIVEVTGGATLLAGGPVRRGDLQAGLALAPDLVAVDGGADHALRLGHEPRAVIGDMDSISDAARQRLAGRIHVIAEQDSTDFEKALSRIRARFVLALGCLGGRVDHELAVFSALVQQQEAPPCLLVGAQDVVFAAPAGRPIRLPLRSGDRVSLFPMAPVTGLSEGLRWPIRGLDLRPDGRVGTSNAATGPVHLRFDAAGMLVILPRNRLKAAFSALVSGD</sequence>
<dbReference type="EMBL" id="JAESVN010000001">
    <property type="protein sequence ID" value="MBL4915988.1"/>
    <property type="molecule type" value="Genomic_DNA"/>
</dbReference>
<dbReference type="InterPro" id="IPR007371">
    <property type="entry name" value="TPK_catalytic"/>
</dbReference>
<dbReference type="SUPFAM" id="SSF63862">
    <property type="entry name" value="Thiamin pyrophosphokinase, substrate-binding domain"/>
    <property type="match status" value="1"/>
</dbReference>
<keyword evidence="4" id="KW-0067">ATP-binding</keyword>
<evidence type="ECO:0000256" key="5">
    <source>
        <dbReference type="NCBIfam" id="TIGR01378"/>
    </source>
</evidence>
<evidence type="ECO:0000313" key="8">
    <source>
        <dbReference type="Proteomes" id="UP000648908"/>
    </source>
</evidence>
<keyword evidence="2" id="KW-0547">Nucleotide-binding</keyword>
<dbReference type="GO" id="GO:0006772">
    <property type="term" value="P:thiamine metabolic process"/>
    <property type="evidence" value="ECO:0007669"/>
    <property type="project" value="UniProtKB-UniRule"/>
</dbReference>
<gene>
    <name evidence="7" type="ORF">JL811_02035</name>
</gene>
<reference evidence="7" key="1">
    <citation type="submission" date="2021-01" db="EMBL/GenBank/DDBJ databases">
        <title>Tabrizicola alba sp. nov. a motile alkaliphilic bacterium isolated from a soda lake.</title>
        <authorList>
            <person name="Szuroczki S."/>
            <person name="Abbaszade G."/>
            <person name="Schumann P."/>
            <person name="Toth E."/>
        </authorList>
    </citation>
    <scope>NUCLEOTIDE SEQUENCE</scope>
    <source>
        <strain evidence="7">DMG-N-6</strain>
    </source>
</reference>
<protein>
    <recommendedName>
        <fullName evidence="5">Thiamine diphosphokinase</fullName>
        <ecNumber evidence="5">2.7.6.2</ecNumber>
    </recommendedName>
</protein>
<accession>A0A8K0V974</accession>
<name>A0A8K0V974_9RHOB</name>
<dbReference type="InterPro" id="IPR036371">
    <property type="entry name" value="TPK_B1-bd_sf"/>
</dbReference>